<dbReference type="InterPro" id="IPR025337">
    <property type="entry name" value="Questin_oxidase-like"/>
</dbReference>
<dbReference type="GO" id="GO:0016491">
    <property type="term" value="F:oxidoreductase activity"/>
    <property type="evidence" value="ECO:0007669"/>
    <property type="project" value="UniProtKB-KW"/>
</dbReference>
<keyword evidence="1" id="KW-0560">Oxidoreductase</keyword>
<dbReference type="EMBL" id="LJIW01000002">
    <property type="protein sequence ID" value="PNG93402.1"/>
    <property type="molecule type" value="Genomic_DNA"/>
</dbReference>
<evidence type="ECO:0000313" key="3">
    <source>
        <dbReference type="Proteomes" id="UP000236520"/>
    </source>
</evidence>
<dbReference type="Proteomes" id="UP000236520">
    <property type="component" value="Unassembled WGS sequence"/>
</dbReference>
<gene>
    <name evidence="2" type="ORF">SMF913_28867</name>
</gene>
<accession>A0A2J7YZF3</accession>
<sequence length="360" mass="39020">MTDDTSGTLDEALERLHASGPERLGWLSNHAPMAVEALVRHGQGRTVHRWLDRYRHKLEEMPRPHARITEENWHEALGDPRRLADWPAYFERELAGRPWRDVLAVWWPRLLPGIAGGATHPVIRVGHAVRTLLDDPYPGATTAPRTAELAHALGYWAARHAPLPPLRQRPGPDSGSAADALTAVEPIADQSGGIRERLARLTAFPTWPPTPTDDPTTAPTDHPEEAHRRLAELVRAATHHYATHGHGEPIMLVHAATAPNAVLRVLPALPRELWAPSLDAAWAASAAVTAVYAPREPLPADRLPSVAGGVTPEEVFARAAAHGDEHAIKLTDTALDVAQGPDAMALTAALHACAMIDPVL</sequence>
<name>A0A2J7YZF3_STRMQ</name>
<comment type="caution">
    <text evidence="2">The sequence shown here is derived from an EMBL/GenBank/DDBJ whole genome shotgun (WGS) entry which is preliminary data.</text>
</comment>
<proteinExistence type="predicted"/>
<evidence type="ECO:0000313" key="2">
    <source>
        <dbReference type="EMBL" id="PNG93402.1"/>
    </source>
</evidence>
<protein>
    <recommendedName>
        <fullName evidence="4">DUF4243 domain-containing protein</fullName>
    </recommendedName>
</protein>
<organism evidence="2 3">
    <name type="scientific">Streptomyces malaysiensis</name>
    <dbReference type="NCBI Taxonomy" id="92644"/>
    <lineage>
        <taxon>Bacteria</taxon>
        <taxon>Bacillati</taxon>
        <taxon>Actinomycetota</taxon>
        <taxon>Actinomycetes</taxon>
        <taxon>Kitasatosporales</taxon>
        <taxon>Streptomycetaceae</taxon>
        <taxon>Streptomyces</taxon>
        <taxon>Streptomyces violaceusniger group</taxon>
    </lineage>
</organism>
<evidence type="ECO:0000256" key="1">
    <source>
        <dbReference type="ARBA" id="ARBA00023002"/>
    </source>
</evidence>
<keyword evidence="3" id="KW-1185">Reference proteome</keyword>
<dbReference type="RefSeq" id="WP_102937491.1">
    <property type="nucleotide sequence ID" value="NZ_LJIW01000002.1"/>
</dbReference>
<dbReference type="PANTHER" id="PTHR35870:SF1">
    <property type="entry name" value="PROTEIN, PUTATIVE (AFU_ORTHOLOGUE AFUA_5G03330)-RELATED"/>
    <property type="match status" value="1"/>
</dbReference>
<dbReference type="Pfam" id="PF14027">
    <property type="entry name" value="Questin_oxidase"/>
    <property type="match status" value="1"/>
</dbReference>
<dbReference type="PANTHER" id="PTHR35870">
    <property type="entry name" value="PROTEIN, PUTATIVE (AFU_ORTHOLOGUE AFUA_5G03330)-RELATED"/>
    <property type="match status" value="1"/>
</dbReference>
<dbReference type="AlphaFoldDB" id="A0A2J7YZF3"/>
<evidence type="ECO:0008006" key="4">
    <source>
        <dbReference type="Google" id="ProtNLM"/>
    </source>
</evidence>
<reference evidence="2 3" key="1">
    <citation type="submission" date="2015-09" db="EMBL/GenBank/DDBJ databases">
        <title>Genome sequence, genome mining and natural product profiling of a biocontrol bacterium Streptomyces malaysiensis F913.</title>
        <authorList>
            <person name="Xu Y."/>
            <person name="Wei J."/>
            <person name="Xie J."/>
            <person name="Li T."/>
            <person name="Zhou Z."/>
        </authorList>
    </citation>
    <scope>NUCLEOTIDE SEQUENCE [LARGE SCALE GENOMIC DNA]</scope>
    <source>
        <strain evidence="2 3">F913</strain>
    </source>
</reference>